<dbReference type="InterPro" id="IPR056209">
    <property type="entry name" value="SU10_adaptor"/>
</dbReference>
<sequence length="132" mass="14687">MPDDFSQVMEITSPDTKDDAYLDYVAPYRMANESEPYFYSIQGSTILLPTGIGSVVMNYIANFPELSESNLTNWLTDNAYDVLLYGSLSHAEGYLVNDARVALWNGAYEQGINEIIAEDDKARTSGNALRVI</sequence>
<dbReference type="Pfam" id="PF24175">
    <property type="entry name" value="SU10_adaptor"/>
    <property type="match status" value="1"/>
</dbReference>
<dbReference type="AlphaFoldDB" id="X0Z8M2"/>
<name>X0Z8M2_9ZZZZ</name>
<gene>
    <name evidence="1" type="ORF">S01H4_13321</name>
</gene>
<dbReference type="EMBL" id="BART01005874">
    <property type="protein sequence ID" value="GAG54717.1"/>
    <property type="molecule type" value="Genomic_DNA"/>
</dbReference>
<proteinExistence type="predicted"/>
<reference evidence="1" key="1">
    <citation type="journal article" date="2014" name="Front. Microbiol.">
        <title>High frequency of phylogenetically diverse reductive dehalogenase-homologous genes in deep subseafloor sedimentary metagenomes.</title>
        <authorList>
            <person name="Kawai M."/>
            <person name="Futagami T."/>
            <person name="Toyoda A."/>
            <person name="Takaki Y."/>
            <person name="Nishi S."/>
            <person name="Hori S."/>
            <person name="Arai W."/>
            <person name="Tsubouchi T."/>
            <person name="Morono Y."/>
            <person name="Uchiyama I."/>
            <person name="Ito T."/>
            <person name="Fujiyama A."/>
            <person name="Inagaki F."/>
            <person name="Takami H."/>
        </authorList>
    </citation>
    <scope>NUCLEOTIDE SEQUENCE</scope>
    <source>
        <strain evidence="1">Expedition CK06-06</strain>
    </source>
</reference>
<accession>X0Z8M2</accession>
<protein>
    <submittedName>
        <fullName evidence="1">Uncharacterized protein</fullName>
    </submittedName>
</protein>
<evidence type="ECO:0000313" key="1">
    <source>
        <dbReference type="EMBL" id="GAG54717.1"/>
    </source>
</evidence>
<organism evidence="1">
    <name type="scientific">marine sediment metagenome</name>
    <dbReference type="NCBI Taxonomy" id="412755"/>
    <lineage>
        <taxon>unclassified sequences</taxon>
        <taxon>metagenomes</taxon>
        <taxon>ecological metagenomes</taxon>
    </lineage>
</organism>
<comment type="caution">
    <text evidence="1">The sequence shown here is derived from an EMBL/GenBank/DDBJ whole genome shotgun (WGS) entry which is preliminary data.</text>
</comment>